<dbReference type="Proteomes" id="UP001362999">
    <property type="component" value="Unassembled WGS sequence"/>
</dbReference>
<feature type="transmembrane region" description="Helical" evidence="1">
    <location>
        <begin position="145"/>
        <end position="165"/>
    </location>
</feature>
<accession>A0AAW0BGM9</accession>
<keyword evidence="3" id="KW-1185">Reference proteome</keyword>
<proteinExistence type="predicted"/>
<evidence type="ECO:0000313" key="2">
    <source>
        <dbReference type="EMBL" id="KAK7024994.1"/>
    </source>
</evidence>
<reference evidence="2 3" key="1">
    <citation type="journal article" date="2024" name="J Genomics">
        <title>Draft genome sequencing and assembly of Favolaschia claudopus CIRM-BRFM 2984 isolated from oak limbs.</title>
        <authorList>
            <person name="Navarro D."/>
            <person name="Drula E."/>
            <person name="Chaduli D."/>
            <person name="Cazenave R."/>
            <person name="Ahrendt S."/>
            <person name="Wang J."/>
            <person name="Lipzen A."/>
            <person name="Daum C."/>
            <person name="Barry K."/>
            <person name="Grigoriev I.V."/>
            <person name="Favel A."/>
            <person name="Rosso M.N."/>
            <person name="Martin F."/>
        </authorList>
    </citation>
    <scope>NUCLEOTIDE SEQUENCE [LARGE SCALE GENOMIC DNA]</scope>
    <source>
        <strain evidence="2 3">CIRM-BRFM 2984</strain>
    </source>
</reference>
<dbReference type="AlphaFoldDB" id="A0AAW0BGM9"/>
<organism evidence="2 3">
    <name type="scientific">Favolaschia claudopus</name>
    <dbReference type="NCBI Taxonomy" id="2862362"/>
    <lineage>
        <taxon>Eukaryota</taxon>
        <taxon>Fungi</taxon>
        <taxon>Dikarya</taxon>
        <taxon>Basidiomycota</taxon>
        <taxon>Agaricomycotina</taxon>
        <taxon>Agaricomycetes</taxon>
        <taxon>Agaricomycetidae</taxon>
        <taxon>Agaricales</taxon>
        <taxon>Marasmiineae</taxon>
        <taxon>Mycenaceae</taxon>
        <taxon>Favolaschia</taxon>
    </lineage>
</organism>
<feature type="transmembrane region" description="Helical" evidence="1">
    <location>
        <begin position="105"/>
        <end position="124"/>
    </location>
</feature>
<feature type="transmembrane region" description="Helical" evidence="1">
    <location>
        <begin position="46"/>
        <end position="65"/>
    </location>
</feature>
<keyword evidence="1" id="KW-1133">Transmembrane helix</keyword>
<dbReference type="EMBL" id="JAWWNJ010000034">
    <property type="protein sequence ID" value="KAK7024994.1"/>
    <property type="molecule type" value="Genomic_DNA"/>
</dbReference>
<feature type="transmembrane region" description="Helical" evidence="1">
    <location>
        <begin position="185"/>
        <end position="209"/>
    </location>
</feature>
<comment type="caution">
    <text evidence="2">The sequence shown here is derived from an EMBL/GenBank/DDBJ whole genome shotgun (WGS) entry which is preliminary data.</text>
</comment>
<protein>
    <submittedName>
        <fullName evidence="2">Uncharacterized protein</fullName>
    </submittedName>
</protein>
<gene>
    <name evidence="2" type="ORF">R3P38DRAFT_2952170</name>
</gene>
<keyword evidence="1" id="KW-0472">Membrane</keyword>
<evidence type="ECO:0000313" key="3">
    <source>
        <dbReference type="Proteomes" id="UP001362999"/>
    </source>
</evidence>
<name>A0AAW0BGM9_9AGAR</name>
<evidence type="ECO:0000256" key="1">
    <source>
        <dbReference type="SAM" id="Phobius"/>
    </source>
</evidence>
<sequence>MPIVPGTRESYIGVFLENIIYGVYLSVFVECLRLVANRKARGAKHIYLVATTLIMFILITMRCVIDTYRCVVAFDGADLNWGAPNSPLGILTNLCWVLVTPVADIFIVFRTVIVLPALLSLANLGRNSPFVLARNMNSAISGTKIALNAFMSLSLCTMFFMDGCLTTRRPSEHLRVLSVLVESAAIYTLLLIAIMIVDQSFVSFILINCASPTIVRSSRGTSYGENSITATNVSSIAVRANTSTWRQSYVTSPGDHSEVQINLEQTTSGAIDLQRDDASAQEAAKMV</sequence>
<feature type="transmembrane region" description="Helical" evidence="1">
    <location>
        <begin position="12"/>
        <end position="34"/>
    </location>
</feature>
<keyword evidence="1" id="KW-0812">Transmembrane</keyword>